<reference evidence="2" key="1">
    <citation type="submission" date="2017-05" db="UniProtKB">
        <authorList>
            <consortium name="EnsemblMetazoa"/>
        </authorList>
    </citation>
    <scope>IDENTIFICATION</scope>
</reference>
<name>A0A1X7T9R9_AMPQE</name>
<dbReference type="OrthoDB" id="10034966at2759"/>
<evidence type="ECO:0000313" key="2">
    <source>
        <dbReference type="EnsemblMetazoa" id="Aqu2.1.11276_001"/>
    </source>
</evidence>
<dbReference type="EnsemblMetazoa" id="Aqu2.1.11276_001">
    <property type="protein sequence ID" value="Aqu2.1.11276_001"/>
    <property type="gene ID" value="Aqu2.1.11276"/>
</dbReference>
<dbReference type="AlphaFoldDB" id="A0A1X7T9R9"/>
<organism evidence="2">
    <name type="scientific">Amphimedon queenslandica</name>
    <name type="common">Sponge</name>
    <dbReference type="NCBI Taxonomy" id="400682"/>
    <lineage>
        <taxon>Eukaryota</taxon>
        <taxon>Metazoa</taxon>
        <taxon>Porifera</taxon>
        <taxon>Demospongiae</taxon>
        <taxon>Heteroscleromorpha</taxon>
        <taxon>Haplosclerida</taxon>
        <taxon>Niphatidae</taxon>
        <taxon>Amphimedon</taxon>
    </lineage>
</organism>
<feature type="domain" description="C2H2-type" evidence="1">
    <location>
        <begin position="3"/>
        <end position="29"/>
    </location>
</feature>
<evidence type="ECO:0000259" key="1">
    <source>
        <dbReference type="SMART" id="SM00355"/>
    </source>
</evidence>
<accession>A0A1X7T9R9</accession>
<dbReference type="SMART" id="SM00355">
    <property type="entry name" value="ZnF_C2H2"/>
    <property type="match status" value="2"/>
</dbReference>
<sequence length="213" mass="24194">MMFRCHQRGCSFVCLSINDYLRHLRVVNHDNFCCFCCYEGCTAGEFHTVAAFKSHIYRTHYDRSEDNPELIQASSSTDIAISTVNHPVTAINDETQDAIVNPDLEADINRLKGIDVVEQKRSSALFLLRLKEIHHIPQVAVDSVVHGSQELFQQTVQRLKAGVRLKLAEAGIEESLSQEINSVFEDLMDPYTGLETEYLQNAYIRETFKIPVS</sequence>
<proteinExistence type="predicted"/>
<protein>
    <recommendedName>
        <fullName evidence="1">C2H2-type domain-containing protein</fullName>
    </recommendedName>
</protein>
<dbReference type="InParanoid" id="A0A1X7T9R9"/>
<dbReference type="InterPro" id="IPR013087">
    <property type="entry name" value="Znf_C2H2_type"/>
</dbReference>
<feature type="domain" description="C2H2-type" evidence="1">
    <location>
        <begin position="34"/>
        <end position="60"/>
    </location>
</feature>